<dbReference type="RefSeq" id="WP_341694512.1">
    <property type="nucleotide sequence ID" value="NZ_JBBYHS010000023.1"/>
</dbReference>
<keyword evidence="3" id="KW-1185">Reference proteome</keyword>
<organism evidence="2 3">
    <name type="scientific">Flavobacterium calami</name>
    <dbReference type="NCBI Taxonomy" id="3139144"/>
    <lineage>
        <taxon>Bacteria</taxon>
        <taxon>Pseudomonadati</taxon>
        <taxon>Bacteroidota</taxon>
        <taxon>Flavobacteriia</taxon>
        <taxon>Flavobacteriales</taxon>
        <taxon>Flavobacteriaceae</taxon>
        <taxon>Flavobacterium</taxon>
    </lineage>
</organism>
<feature type="transmembrane region" description="Helical" evidence="1">
    <location>
        <begin position="7"/>
        <end position="26"/>
    </location>
</feature>
<evidence type="ECO:0000313" key="3">
    <source>
        <dbReference type="Proteomes" id="UP001485226"/>
    </source>
</evidence>
<feature type="transmembrane region" description="Helical" evidence="1">
    <location>
        <begin position="38"/>
        <end position="63"/>
    </location>
</feature>
<name>A0ABU9ITK4_9FLAO</name>
<evidence type="ECO:0000313" key="2">
    <source>
        <dbReference type="EMBL" id="MEL1255779.1"/>
    </source>
</evidence>
<proteinExistence type="predicted"/>
<evidence type="ECO:0000256" key="1">
    <source>
        <dbReference type="SAM" id="Phobius"/>
    </source>
</evidence>
<keyword evidence="1" id="KW-0812">Transmembrane</keyword>
<feature type="transmembrane region" description="Helical" evidence="1">
    <location>
        <begin position="107"/>
        <end position="127"/>
    </location>
</feature>
<keyword evidence="1" id="KW-1133">Transmembrane helix</keyword>
<feature type="transmembrane region" description="Helical" evidence="1">
    <location>
        <begin position="75"/>
        <end position="95"/>
    </location>
</feature>
<dbReference type="EMBL" id="JBBYHS010000023">
    <property type="protein sequence ID" value="MEL1255779.1"/>
    <property type="molecule type" value="Genomic_DNA"/>
</dbReference>
<dbReference type="Proteomes" id="UP001485226">
    <property type="component" value="Unassembled WGS sequence"/>
</dbReference>
<accession>A0ABU9ITK4</accession>
<comment type="caution">
    <text evidence="2">The sequence shown here is derived from an EMBL/GenBank/DDBJ whole genome shotgun (WGS) entry which is preliminary data.</text>
</comment>
<sequence>MKKIVYIGLLIFLVHFFVLLGFLARLDNYVPKHYEGTGHAIFTAIAMFITFVIYTLTIILVIIENRMKFDYKGIMMFLVLGNCLQQFYINSFYQFRLFTRPESYDTIGKVIILTYFLFELILTFYVINRLYKSENN</sequence>
<reference evidence="2 3" key="1">
    <citation type="submission" date="2024-04" db="EMBL/GenBank/DDBJ databases">
        <title>Flavobacterium sp. DGU38 16S ribosomal RNA gene Genome sequencing and assembly.</title>
        <authorList>
            <person name="Park S."/>
        </authorList>
    </citation>
    <scope>NUCLEOTIDE SEQUENCE [LARGE SCALE GENOMIC DNA]</scope>
    <source>
        <strain evidence="2 3">DGU38</strain>
    </source>
</reference>
<gene>
    <name evidence="2" type="ORF">AAEO57_18445</name>
</gene>
<protein>
    <submittedName>
        <fullName evidence="2">Uncharacterized protein</fullName>
    </submittedName>
</protein>
<keyword evidence="1" id="KW-0472">Membrane</keyword>